<evidence type="ECO:0000313" key="2">
    <source>
        <dbReference type="EMBL" id="PRZ10008.1"/>
    </source>
</evidence>
<evidence type="ECO:0000256" key="1">
    <source>
        <dbReference type="SAM" id="MobiDB-lite"/>
    </source>
</evidence>
<feature type="compositionally biased region" description="Basic and acidic residues" evidence="1">
    <location>
        <begin position="298"/>
        <end position="307"/>
    </location>
</feature>
<reference evidence="2 3" key="1">
    <citation type="submission" date="2018-03" db="EMBL/GenBank/DDBJ databases">
        <title>Comparative analysis of microorganisms from saline springs in Andes Mountain Range, Colombia.</title>
        <authorList>
            <person name="Rubin E."/>
        </authorList>
    </citation>
    <scope>NUCLEOTIDE SEQUENCE [LARGE SCALE GENOMIC DNA]</scope>
    <source>
        <strain evidence="2 3">CG 23</strain>
    </source>
</reference>
<dbReference type="RefSeq" id="WP_106264269.1">
    <property type="nucleotide sequence ID" value="NZ_PVTX01000001.1"/>
</dbReference>
<accession>A0ABX5EK21</accession>
<comment type="caution">
    <text evidence="2">The sequence shown here is derived from an EMBL/GenBank/DDBJ whole genome shotgun (WGS) entry which is preliminary data.</text>
</comment>
<name>A0ABX5EK21_9MICO</name>
<dbReference type="EMBL" id="PVTX01000001">
    <property type="protein sequence ID" value="PRZ10008.1"/>
    <property type="molecule type" value="Genomic_DNA"/>
</dbReference>
<protein>
    <submittedName>
        <fullName evidence="2">Uncharacterized protein</fullName>
    </submittedName>
</protein>
<sequence>MKTVTKLWAAAWSPRNAVWAVPATAVLVVLALIATLQVGPVVSAAWQRHREAKLLVWDPGPWALTVEDFPEGTTREVPVERAWVGSWSLEPRDEERLPDDVVPLPPRMPALRLLTSVGFQSAVRSGMAHGELRTSGVAAGRAQVFTSVVTAGRTPRGVETVTDIYRSRLLAESGPRGPFLPEPHEVDRLRAVGDDPGAVEDGLTLPWDGYGDRDPAAGVHGYAGFTAVEPGPGGADARRITAAMTVVDGALVLVGTSVPVEAEAPPGLEIPALLDRMAAKLRADPPQSEGPHSVALPEPRHRDDPRPLRSVRARGCARRSHRRRA</sequence>
<dbReference type="Proteomes" id="UP000239895">
    <property type="component" value="Unassembled WGS sequence"/>
</dbReference>
<keyword evidence="3" id="KW-1185">Reference proteome</keyword>
<feature type="region of interest" description="Disordered" evidence="1">
    <location>
        <begin position="280"/>
        <end position="325"/>
    </location>
</feature>
<organism evidence="2 3">
    <name type="scientific">Isoptericola halotolerans</name>
    <dbReference type="NCBI Taxonomy" id="300560"/>
    <lineage>
        <taxon>Bacteria</taxon>
        <taxon>Bacillati</taxon>
        <taxon>Actinomycetota</taxon>
        <taxon>Actinomycetes</taxon>
        <taxon>Micrococcales</taxon>
        <taxon>Promicromonosporaceae</taxon>
        <taxon>Isoptericola</taxon>
    </lineage>
</organism>
<evidence type="ECO:0000313" key="3">
    <source>
        <dbReference type="Proteomes" id="UP000239895"/>
    </source>
</evidence>
<gene>
    <name evidence="2" type="ORF">BCL65_101146</name>
</gene>
<proteinExistence type="predicted"/>
<feature type="compositionally biased region" description="Basic residues" evidence="1">
    <location>
        <begin position="309"/>
        <end position="325"/>
    </location>
</feature>